<comment type="similarity">
    <text evidence="2">Belongs to the bacterial solute-binding protein 5 family.</text>
</comment>
<comment type="subcellular location">
    <subcellularLocation>
        <location evidence="1">Cell envelope</location>
    </subcellularLocation>
</comment>
<dbReference type="GO" id="GO:0030288">
    <property type="term" value="C:outer membrane-bounded periplasmic space"/>
    <property type="evidence" value="ECO:0007669"/>
    <property type="project" value="UniProtKB-ARBA"/>
</dbReference>
<dbReference type="RefSeq" id="WP_022938288.1">
    <property type="nucleotide sequence ID" value="NZ_BAABZA010000008.1"/>
</dbReference>
<keyword evidence="9" id="KW-1185">Reference proteome</keyword>
<dbReference type="Pfam" id="PF00496">
    <property type="entry name" value="SBP_bac_5"/>
    <property type="match status" value="1"/>
</dbReference>
<sequence length="545" mass="59733">MKKLKMLLTGFLTLALVAGCGGGGNGDNGGNGGTADGAKTVTVANDVELSSMDTCLATDGTSFEAIAATIEGLYTLDADGNAVLAIASDEQVSEDGLTYTFTLRDANWSDGNPVTANDFVFAWRRLADPATASEYAYMIGVAGIKNASAVTNGEMATTELGVSAVDDKTLKVELEYPVPFFNQLMAFPSFYPIREDFYNQFGDQYALTPDALLANGPFKMTAWNQGANYEMVKNETYYDAANVKIDNLNFQVIKDAQSAMVAFEQGTVDYVKLTGEMVEQYKDSPEYTITLGGYLWYMSPNEDVAGLENQNLRLAFAYAYDKEQIAENVLKDGSIAANFAIPVKLAVGPDGKDFRDTTDTYLNVDKAKALEYFEAAKKELGKDTFEYELLFEDTESSKKVAEFVKSEIETTLPGVTLNLKQQPKKARLQAMQNGTYEIGLTRWGPDYADPMTYLDMWITGASYNYGHWSNAEYDALIENATKGELTSDLDARWEALKQAEKIVMDEAVILPVYQTGSAVMIKSGVSGFEFHSVGVPTIYKNLTRE</sequence>
<evidence type="ECO:0000313" key="8">
    <source>
        <dbReference type="EMBL" id="PXX80599.1"/>
    </source>
</evidence>
<dbReference type="PANTHER" id="PTHR30290">
    <property type="entry name" value="PERIPLASMIC BINDING COMPONENT OF ABC TRANSPORTER"/>
    <property type="match status" value="1"/>
</dbReference>
<dbReference type="Proteomes" id="UP001276902">
    <property type="component" value="Unassembled WGS sequence"/>
</dbReference>
<protein>
    <submittedName>
        <fullName evidence="8">Oligopeptide transport system substrate-binding protein</fullName>
    </submittedName>
    <submittedName>
        <fullName evidence="7">Peptide ABC transporter substrate-binding protein</fullName>
    </submittedName>
</protein>
<name>A0A2V2EYZ6_9FIRM</name>
<evidence type="ECO:0000259" key="6">
    <source>
        <dbReference type="Pfam" id="PF00496"/>
    </source>
</evidence>
<dbReference type="InterPro" id="IPR039424">
    <property type="entry name" value="SBP_5"/>
</dbReference>
<dbReference type="SUPFAM" id="SSF53850">
    <property type="entry name" value="Periplasmic binding protein-like II"/>
    <property type="match status" value="1"/>
</dbReference>
<dbReference type="EMBL" id="JALDAW010000002">
    <property type="protein sequence ID" value="MDY5166704.1"/>
    <property type="molecule type" value="Genomic_DNA"/>
</dbReference>
<dbReference type="PIRSF" id="PIRSF002741">
    <property type="entry name" value="MppA"/>
    <property type="match status" value="1"/>
</dbReference>
<evidence type="ECO:0000313" key="7">
    <source>
        <dbReference type="EMBL" id="MDY5166704.1"/>
    </source>
</evidence>
<evidence type="ECO:0000256" key="5">
    <source>
        <dbReference type="SAM" id="SignalP"/>
    </source>
</evidence>
<evidence type="ECO:0000256" key="4">
    <source>
        <dbReference type="ARBA" id="ARBA00022729"/>
    </source>
</evidence>
<feature type="domain" description="Solute-binding protein family 5" evidence="6">
    <location>
        <begin position="83"/>
        <end position="462"/>
    </location>
</feature>
<dbReference type="Gene3D" id="3.90.76.10">
    <property type="entry name" value="Dipeptide-binding Protein, Domain 1"/>
    <property type="match status" value="1"/>
</dbReference>
<dbReference type="PANTHER" id="PTHR30290:SF10">
    <property type="entry name" value="PERIPLASMIC OLIGOPEPTIDE-BINDING PROTEIN-RELATED"/>
    <property type="match status" value="1"/>
</dbReference>
<reference evidence="8 9" key="1">
    <citation type="submission" date="2018-05" db="EMBL/GenBank/DDBJ databases">
        <title>Genomic Encyclopedia of Type Strains, Phase IV (KMG-IV): sequencing the most valuable type-strain genomes for metagenomic binning, comparative biology and taxonomic classification.</title>
        <authorList>
            <person name="Goeker M."/>
        </authorList>
    </citation>
    <scope>NUCLEOTIDE SEQUENCE [LARGE SCALE GENOMIC DNA]</scope>
    <source>
        <strain evidence="8 9">JC118</strain>
    </source>
</reference>
<dbReference type="GO" id="GO:1904680">
    <property type="term" value="F:peptide transmembrane transporter activity"/>
    <property type="evidence" value="ECO:0007669"/>
    <property type="project" value="TreeGrafter"/>
</dbReference>
<dbReference type="Gene3D" id="3.40.190.10">
    <property type="entry name" value="Periplasmic binding protein-like II"/>
    <property type="match status" value="1"/>
</dbReference>
<dbReference type="AlphaFoldDB" id="A0A2V2EYZ6"/>
<dbReference type="InterPro" id="IPR000914">
    <property type="entry name" value="SBP_5_dom"/>
</dbReference>
<dbReference type="OrthoDB" id="9801912at2"/>
<dbReference type="Proteomes" id="UP000247612">
    <property type="component" value="Unassembled WGS sequence"/>
</dbReference>
<feature type="signal peptide" evidence="5">
    <location>
        <begin position="1"/>
        <end position="18"/>
    </location>
</feature>
<dbReference type="PROSITE" id="PS51257">
    <property type="entry name" value="PROKAR_LIPOPROTEIN"/>
    <property type="match status" value="1"/>
</dbReference>
<keyword evidence="4 5" id="KW-0732">Signal</keyword>
<accession>A0A2V2EYZ6</accession>
<dbReference type="GeneID" id="94441546"/>
<evidence type="ECO:0000256" key="1">
    <source>
        <dbReference type="ARBA" id="ARBA00004196"/>
    </source>
</evidence>
<feature type="chain" id="PRO_5043161598" evidence="5">
    <location>
        <begin position="19"/>
        <end position="545"/>
    </location>
</feature>
<evidence type="ECO:0000256" key="2">
    <source>
        <dbReference type="ARBA" id="ARBA00005695"/>
    </source>
</evidence>
<dbReference type="FunFam" id="3.90.76.10:FF:000001">
    <property type="entry name" value="Oligopeptide ABC transporter substrate-binding protein"/>
    <property type="match status" value="1"/>
</dbReference>
<reference evidence="7" key="2">
    <citation type="submission" date="2022-03" db="EMBL/GenBank/DDBJ databases">
        <title>First case of bacteraemia caused by Dielma fastidiosa in a patient hospitalised with diverticulitis.</title>
        <authorList>
            <person name="Forman-Ankjaer B."/>
            <person name="Hvid-Jensen F."/>
            <person name="Kobel C.M."/>
            <person name="Greve T."/>
        </authorList>
    </citation>
    <scope>NUCLEOTIDE SEQUENCE</scope>
    <source>
        <strain evidence="7">AUH_DF_2021</strain>
    </source>
</reference>
<proteinExistence type="inferred from homology"/>
<comment type="caution">
    <text evidence="8">The sequence shown here is derived from an EMBL/GenBank/DDBJ whole genome shotgun (WGS) entry which is preliminary data.</text>
</comment>
<organism evidence="8 9">
    <name type="scientific">Dielma fastidiosa</name>
    <dbReference type="NCBI Taxonomy" id="1034346"/>
    <lineage>
        <taxon>Bacteria</taxon>
        <taxon>Bacillati</taxon>
        <taxon>Bacillota</taxon>
        <taxon>Erysipelotrichia</taxon>
        <taxon>Erysipelotrichales</taxon>
        <taxon>Erysipelotrichaceae</taxon>
        <taxon>Dielma</taxon>
    </lineage>
</organism>
<dbReference type="EMBL" id="QJKH01000003">
    <property type="protein sequence ID" value="PXX80599.1"/>
    <property type="molecule type" value="Genomic_DNA"/>
</dbReference>
<dbReference type="STRING" id="1034346.GCA_000313565_01983"/>
<gene>
    <name evidence="8" type="ORF">DES51_103195</name>
    <name evidence="7" type="ORF">MQE39_01010</name>
</gene>
<dbReference type="Gene3D" id="3.10.105.10">
    <property type="entry name" value="Dipeptide-binding Protein, Domain 3"/>
    <property type="match status" value="1"/>
</dbReference>
<dbReference type="InterPro" id="IPR030678">
    <property type="entry name" value="Peptide/Ni-bd"/>
</dbReference>
<dbReference type="CDD" id="cd08504">
    <property type="entry name" value="PBP2_OppA"/>
    <property type="match status" value="1"/>
</dbReference>
<dbReference type="FunFam" id="3.10.105.10:FF:000001">
    <property type="entry name" value="Oligopeptide ABC transporter, oligopeptide-binding protein"/>
    <property type="match status" value="1"/>
</dbReference>
<dbReference type="GO" id="GO:0043190">
    <property type="term" value="C:ATP-binding cassette (ABC) transporter complex"/>
    <property type="evidence" value="ECO:0007669"/>
    <property type="project" value="InterPro"/>
</dbReference>
<dbReference type="GO" id="GO:0015833">
    <property type="term" value="P:peptide transport"/>
    <property type="evidence" value="ECO:0007669"/>
    <property type="project" value="TreeGrafter"/>
</dbReference>
<evidence type="ECO:0000256" key="3">
    <source>
        <dbReference type="ARBA" id="ARBA00022448"/>
    </source>
</evidence>
<evidence type="ECO:0000313" key="9">
    <source>
        <dbReference type="Proteomes" id="UP000247612"/>
    </source>
</evidence>
<keyword evidence="3" id="KW-0813">Transport</keyword>